<evidence type="ECO:0000313" key="8">
    <source>
        <dbReference type="Proteomes" id="UP000013827"/>
    </source>
</evidence>
<dbReference type="PANTHER" id="PTHR43108">
    <property type="entry name" value="N-ACETYLGLUCOSAMINE-6-SULFATASE FAMILY MEMBER"/>
    <property type="match status" value="1"/>
</dbReference>
<dbReference type="RefSeq" id="XP_005786784.1">
    <property type="nucleotide sequence ID" value="XM_005786727.1"/>
</dbReference>
<dbReference type="EnsemblProtists" id="EOD34355">
    <property type="protein sequence ID" value="EOD34355"/>
    <property type="gene ID" value="EMIHUDRAFT_98744"/>
</dbReference>
<accession>A0A0D3KF20</accession>
<evidence type="ECO:0000256" key="5">
    <source>
        <dbReference type="SAM" id="SignalP"/>
    </source>
</evidence>
<sequence length="560" mass="61977">MPCVPFALLLLPAVVARAPNILFVLADDLDFDYKQDRKAIMPHLRERLADGGLEFVNHVAVVPVCGPSRTSLLAGRYPHNVGYVANARAPSVAAWSKLQNDTLGRWMQRAGYHTAFLGKYINGMECDVPAGWHHWGGLTCTRLHGERLGGTYNYLNASQWRANFDDAGMLLGEKQVKIWGNVHQTAYLGEQTLEQVEIAVAKRRPFFVHVTPLTVHGGTCEGPQPEEKYAFWDPYWERYNYDPTPVGPYGEGKGTVLTGSPCPTRTHAWSYNALRNPHLPSWAAFANGTVPKHIAAEGNPHGLHARGCCDAWEADRQDFVYRNRTAAARDLDDMLGVILKGLDKMRLSDSTFVFFSSDNGFHLGEHRMLFGKTKPYATDVRLPMYVAGPGLPRGETRPLPTTHLDITATIAELGGAAKHAPHPLDGLSFKAALGSAPPALSEWRDFSFSEFYVNDNTWRNIRLIDHATGQPAWAFHWWCSNQSEVYREADDPFQMANVGGDDPTPFGRSIVRRYLPATEVLGACVGGACNRMPPAGTPSANPLPCHDPGELLHVDEAWMD</sequence>
<dbReference type="OMA" id="RMPHNTN"/>
<evidence type="ECO:0000256" key="3">
    <source>
        <dbReference type="ARBA" id="ARBA00022801"/>
    </source>
</evidence>
<dbReference type="PROSITE" id="PS00523">
    <property type="entry name" value="SULFATASE_1"/>
    <property type="match status" value="1"/>
</dbReference>
<evidence type="ECO:0000256" key="4">
    <source>
        <dbReference type="ARBA" id="ARBA00023180"/>
    </source>
</evidence>
<reference evidence="7" key="2">
    <citation type="submission" date="2024-10" db="UniProtKB">
        <authorList>
            <consortium name="EnsemblProtists"/>
        </authorList>
    </citation>
    <scope>IDENTIFICATION</scope>
</reference>
<evidence type="ECO:0000259" key="6">
    <source>
        <dbReference type="Pfam" id="PF00884"/>
    </source>
</evidence>
<dbReference type="Gene3D" id="3.40.720.10">
    <property type="entry name" value="Alkaline Phosphatase, subunit A"/>
    <property type="match status" value="1"/>
</dbReference>
<dbReference type="HOGENOM" id="CLU_006332_4_0_1"/>
<keyword evidence="4" id="KW-0325">Glycoprotein</keyword>
<dbReference type="KEGG" id="ehx:EMIHUDRAFT_98744"/>
<proteinExistence type="inferred from homology"/>
<dbReference type="InterPro" id="IPR017850">
    <property type="entry name" value="Alkaline_phosphatase_core_sf"/>
</dbReference>
<dbReference type="CDD" id="cd16147">
    <property type="entry name" value="G6S"/>
    <property type="match status" value="1"/>
</dbReference>
<dbReference type="STRING" id="2903.R1F614"/>
<keyword evidence="3" id="KW-0378">Hydrolase</keyword>
<dbReference type="Proteomes" id="UP000013827">
    <property type="component" value="Unassembled WGS sequence"/>
</dbReference>
<comment type="similarity">
    <text evidence="1">Belongs to the sulfatase family.</text>
</comment>
<feature type="domain" description="Sulfatase N-terminal" evidence="6">
    <location>
        <begin position="19"/>
        <end position="415"/>
    </location>
</feature>
<keyword evidence="8" id="KW-1185">Reference proteome</keyword>
<reference evidence="8" key="1">
    <citation type="journal article" date="2013" name="Nature">
        <title>Pan genome of the phytoplankton Emiliania underpins its global distribution.</title>
        <authorList>
            <person name="Read B.A."/>
            <person name="Kegel J."/>
            <person name="Klute M.J."/>
            <person name="Kuo A."/>
            <person name="Lefebvre S.C."/>
            <person name="Maumus F."/>
            <person name="Mayer C."/>
            <person name="Miller J."/>
            <person name="Monier A."/>
            <person name="Salamov A."/>
            <person name="Young J."/>
            <person name="Aguilar M."/>
            <person name="Claverie J.M."/>
            <person name="Frickenhaus S."/>
            <person name="Gonzalez K."/>
            <person name="Herman E.K."/>
            <person name="Lin Y.C."/>
            <person name="Napier J."/>
            <person name="Ogata H."/>
            <person name="Sarno A.F."/>
            <person name="Shmutz J."/>
            <person name="Schroeder D."/>
            <person name="de Vargas C."/>
            <person name="Verret F."/>
            <person name="von Dassow P."/>
            <person name="Valentin K."/>
            <person name="Van de Peer Y."/>
            <person name="Wheeler G."/>
            <person name="Dacks J.B."/>
            <person name="Delwiche C.F."/>
            <person name="Dyhrman S.T."/>
            <person name="Glockner G."/>
            <person name="John U."/>
            <person name="Richards T."/>
            <person name="Worden A.Z."/>
            <person name="Zhang X."/>
            <person name="Grigoriev I.V."/>
            <person name="Allen A.E."/>
            <person name="Bidle K."/>
            <person name="Borodovsky M."/>
            <person name="Bowler C."/>
            <person name="Brownlee C."/>
            <person name="Cock J.M."/>
            <person name="Elias M."/>
            <person name="Gladyshev V.N."/>
            <person name="Groth M."/>
            <person name="Guda C."/>
            <person name="Hadaegh A."/>
            <person name="Iglesias-Rodriguez M.D."/>
            <person name="Jenkins J."/>
            <person name="Jones B.M."/>
            <person name="Lawson T."/>
            <person name="Leese F."/>
            <person name="Lindquist E."/>
            <person name="Lobanov A."/>
            <person name="Lomsadze A."/>
            <person name="Malik S.B."/>
            <person name="Marsh M.E."/>
            <person name="Mackinder L."/>
            <person name="Mock T."/>
            <person name="Mueller-Roeber B."/>
            <person name="Pagarete A."/>
            <person name="Parker M."/>
            <person name="Probert I."/>
            <person name="Quesneville H."/>
            <person name="Raines C."/>
            <person name="Rensing S.A."/>
            <person name="Riano-Pachon D.M."/>
            <person name="Richier S."/>
            <person name="Rokitta S."/>
            <person name="Shiraiwa Y."/>
            <person name="Soanes D.M."/>
            <person name="van der Giezen M."/>
            <person name="Wahlund T.M."/>
            <person name="Williams B."/>
            <person name="Wilson W."/>
            <person name="Wolfe G."/>
            <person name="Wurch L.L."/>
        </authorList>
    </citation>
    <scope>NUCLEOTIDE SEQUENCE</scope>
</reference>
<keyword evidence="2 5" id="KW-0732">Signal</keyword>
<feature type="signal peptide" evidence="5">
    <location>
        <begin position="1"/>
        <end position="18"/>
    </location>
</feature>
<dbReference type="SUPFAM" id="SSF53649">
    <property type="entry name" value="Alkaline phosphatase-like"/>
    <property type="match status" value="1"/>
</dbReference>
<dbReference type="PaxDb" id="2903-EOD34355"/>
<dbReference type="AlphaFoldDB" id="A0A0D3KF20"/>
<dbReference type="GeneID" id="17279626"/>
<dbReference type="GO" id="GO:0016787">
    <property type="term" value="F:hydrolase activity"/>
    <property type="evidence" value="ECO:0007669"/>
    <property type="project" value="UniProtKB-KW"/>
</dbReference>
<dbReference type="InterPro" id="IPR024607">
    <property type="entry name" value="Sulfatase_CS"/>
</dbReference>
<dbReference type="Pfam" id="PF00884">
    <property type="entry name" value="Sulfatase"/>
    <property type="match status" value="1"/>
</dbReference>
<protein>
    <recommendedName>
        <fullName evidence="6">Sulfatase N-terminal domain-containing protein</fullName>
    </recommendedName>
</protein>
<organism evidence="7 8">
    <name type="scientific">Emiliania huxleyi (strain CCMP1516)</name>
    <dbReference type="NCBI Taxonomy" id="280463"/>
    <lineage>
        <taxon>Eukaryota</taxon>
        <taxon>Haptista</taxon>
        <taxon>Haptophyta</taxon>
        <taxon>Prymnesiophyceae</taxon>
        <taxon>Isochrysidales</taxon>
        <taxon>Noelaerhabdaceae</taxon>
        <taxon>Emiliania</taxon>
    </lineage>
</organism>
<name>A0A0D3KF20_EMIH1</name>
<dbReference type="InterPro" id="IPR000917">
    <property type="entry name" value="Sulfatase_N"/>
</dbReference>
<evidence type="ECO:0000256" key="1">
    <source>
        <dbReference type="ARBA" id="ARBA00008779"/>
    </source>
</evidence>
<evidence type="ECO:0000313" key="7">
    <source>
        <dbReference type="EnsemblProtists" id="EOD34355"/>
    </source>
</evidence>
<dbReference type="eggNOG" id="KOG3731">
    <property type="taxonomic scope" value="Eukaryota"/>
</dbReference>
<feature type="chain" id="PRO_5044236770" description="Sulfatase N-terminal domain-containing protein" evidence="5">
    <location>
        <begin position="19"/>
        <end position="560"/>
    </location>
</feature>
<dbReference type="PANTHER" id="PTHR43108:SF8">
    <property type="entry name" value="SD21168P"/>
    <property type="match status" value="1"/>
</dbReference>
<evidence type="ECO:0000256" key="2">
    <source>
        <dbReference type="ARBA" id="ARBA00022729"/>
    </source>
</evidence>